<protein>
    <submittedName>
        <fullName evidence="1">Uncharacterized protein</fullName>
    </submittedName>
</protein>
<dbReference type="EMBL" id="JBHVBU010000012">
    <property type="protein sequence ID" value="MFE7962786.1"/>
    <property type="molecule type" value="Genomic_DNA"/>
</dbReference>
<keyword evidence="2" id="KW-1185">Reference proteome</keyword>
<gene>
    <name evidence="1" type="ORF">ACFU0X_07010</name>
</gene>
<name>A0ABW6JBQ6_STRCE</name>
<sequence>MTGDDVLSAHVDKPLLPTVFLRTLPECYDMHLEEGRDVPRPREAAAVIPQGA</sequence>
<dbReference type="RefSeq" id="WP_181007480.1">
    <property type="nucleotide sequence ID" value="NZ_JBHVBU010000012.1"/>
</dbReference>
<reference evidence="1 2" key="1">
    <citation type="submission" date="2024-09" db="EMBL/GenBank/DDBJ databases">
        <title>The Natural Products Discovery Center: Release of the First 8490 Sequenced Strains for Exploring Actinobacteria Biosynthetic Diversity.</title>
        <authorList>
            <person name="Kalkreuter E."/>
            <person name="Kautsar S.A."/>
            <person name="Yang D."/>
            <person name="Bader C.D."/>
            <person name="Teijaro C.N."/>
            <person name="Fluegel L."/>
            <person name="Davis C.M."/>
            <person name="Simpson J.R."/>
            <person name="Lauterbach L."/>
            <person name="Steele A.D."/>
            <person name="Gui C."/>
            <person name="Meng S."/>
            <person name="Li G."/>
            <person name="Viehrig K."/>
            <person name="Ye F."/>
            <person name="Su P."/>
            <person name="Kiefer A.F."/>
            <person name="Nichols A."/>
            <person name="Cepeda A.J."/>
            <person name="Yan W."/>
            <person name="Fan B."/>
            <person name="Jiang Y."/>
            <person name="Adhikari A."/>
            <person name="Zheng C.-J."/>
            <person name="Schuster L."/>
            <person name="Cowan T.M."/>
            <person name="Smanski M.J."/>
            <person name="Chevrette M.G."/>
            <person name="De Carvalho L.P.S."/>
            <person name="Shen B."/>
        </authorList>
    </citation>
    <scope>NUCLEOTIDE SEQUENCE [LARGE SCALE GENOMIC DNA]</scope>
    <source>
        <strain evidence="1 2">NPDC057399</strain>
    </source>
</reference>
<comment type="caution">
    <text evidence="1">The sequence shown here is derived from an EMBL/GenBank/DDBJ whole genome shotgun (WGS) entry which is preliminary data.</text>
</comment>
<evidence type="ECO:0000313" key="2">
    <source>
        <dbReference type="Proteomes" id="UP001600650"/>
    </source>
</evidence>
<organism evidence="1 2">
    <name type="scientific">Streptomyces cellulosae</name>
    <dbReference type="NCBI Taxonomy" id="1968"/>
    <lineage>
        <taxon>Bacteria</taxon>
        <taxon>Bacillati</taxon>
        <taxon>Actinomycetota</taxon>
        <taxon>Actinomycetes</taxon>
        <taxon>Kitasatosporales</taxon>
        <taxon>Streptomycetaceae</taxon>
        <taxon>Streptomyces</taxon>
    </lineage>
</organism>
<dbReference type="Proteomes" id="UP001600650">
    <property type="component" value="Unassembled WGS sequence"/>
</dbReference>
<accession>A0ABW6JBQ6</accession>
<proteinExistence type="predicted"/>
<evidence type="ECO:0000313" key="1">
    <source>
        <dbReference type="EMBL" id="MFE7962786.1"/>
    </source>
</evidence>